<dbReference type="Gene3D" id="3.40.50.1820">
    <property type="entry name" value="alpha/beta hydrolase"/>
    <property type="match status" value="1"/>
</dbReference>
<keyword evidence="3" id="KW-0443">Lipid metabolism</keyword>
<feature type="signal peptide" evidence="4">
    <location>
        <begin position="1"/>
        <end position="19"/>
    </location>
</feature>
<evidence type="ECO:0000256" key="2">
    <source>
        <dbReference type="ARBA" id="ARBA00022963"/>
    </source>
</evidence>
<dbReference type="OrthoDB" id="9814760at2"/>
<dbReference type="GO" id="GO:0016042">
    <property type="term" value="P:lipid catabolic process"/>
    <property type="evidence" value="ECO:0007669"/>
    <property type="project" value="UniProtKB-KW"/>
</dbReference>
<dbReference type="AlphaFoldDB" id="A0A0D0J3K5"/>
<name>A0A0D0J3K5_9PSED</name>
<feature type="chain" id="PRO_5002224972" evidence="4">
    <location>
        <begin position="20"/>
        <end position="435"/>
    </location>
</feature>
<protein>
    <submittedName>
        <fullName evidence="6">Dienelactone hydrolase</fullName>
    </submittedName>
</protein>
<proteinExistence type="predicted"/>
<dbReference type="EMBL" id="JXQW01000029">
    <property type="protein sequence ID" value="KIQ00113.1"/>
    <property type="molecule type" value="Genomic_DNA"/>
</dbReference>
<dbReference type="Proteomes" id="UP000032068">
    <property type="component" value="Unassembled WGS sequence"/>
</dbReference>
<dbReference type="InterPro" id="IPR029058">
    <property type="entry name" value="AB_hydrolase_fold"/>
</dbReference>
<accession>A0A0D0J3K5</accession>
<keyword evidence="4" id="KW-0732">Signal</keyword>
<evidence type="ECO:0000256" key="4">
    <source>
        <dbReference type="SAM" id="SignalP"/>
    </source>
</evidence>
<evidence type="ECO:0000313" key="7">
    <source>
        <dbReference type="Proteomes" id="UP000032068"/>
    </source>
</evidence>
<gene>
    <name evidence="6" type="ORF">RU08_11915</name>
</gene>
<evidence type="ECO:0000256" key="1">
    <source>
        <dbReference type="ARBA" id="ARBA00022801"/>
    </source>
</evidence>
<dbReference type="PANTHER" id="PTHR10272:SF0">
    <property type="entry name" value="PLATELET-ACTIVATING FACTOR ACETYLHYDROLASE"/>
    <property type="match status" value="1"/>
</dbReference>
<sequence>MKLVLACLLALGIPGSAFALYGDARPDAPELAARGEHQVGVRTLELVNRDQLDVLSIDAKNPAPRYERRLRLEIWYPAQLSAGQQELTTYRDVLGAGANDPKRPNTPFEFQGRALRDAPASEGRYPLVIVSHGYPGSRLQMSYLTEHLASHGYVVAAIDHPESTRADKAGFASTLLNRPLDDLFVLQQLSALSEVGSDSFLAGHLDVQRTALLGYSMGGYGALNAAGAGVSAVASSLVPGSALESRRAGNSVYEGGRDTRIKALVLFAPWGGRQGIFDQAGLAGLRVPSLFVAGDQDDVSGYRDGIRRLVDGAVNAERYLLVYQNARHNVAPNPPPPAASSHPDDFSAYAEPVWDSARINNINQHFVLAFLDQQLKGLDRKAYLDLTPLAVDGKWSLDGEGRQQADHSYWHGFKQRSAVGLEWYHLPAAQPAPIP</sequence>
<comment type="caution">
    <text evidence="6">The sequence shown here is derived from an EMBL/GenBank/DDBJ whole genome shotgun (WGS) entry which is preliminary data.</text>
</comment>
<dbReference type="GO" id="GO:0003847">
    <property type="term" value="F:1-alkyl-2-acetylglycerophosphocholine esterase activity"/>
    <property type="evidence" value="ECO:0007669"/>
    <property type="project" value="TreeGrafter"/>
</dbReference>
<evidence type="ECO:0000256" key="3">
    <source>
        <dbReference type="ARBA" id="ARBA00023098"/>
    </source>
</evidence>
<dbReference type="PANTHER" id="PTHR10272">
    <property type="entry name" value="PLATELET-ACTIVATING FACTOR ACETYLHYDROLASE"/>
    <property type="match status" value="1"/>
</dbReference>
<feature type="domain" description="PET hydrolase/cutinase-like" evidence="5">
    <location>
        <begin position="123"/>
        <end position="228"/>
    </location>
</feature>
<reference evidence="6 7" key="1">
    <citation type="submission" date="2014-12" db="EMBL/GenBank/DDBJ databases">
        <title>16Stimator: statistical estimation of ribosomal gene copy numbers from draft genome assemblies.</title>
        <authorList>
            <person name="Perisin M.A."/>
            <person name="Vetter M."/>
            <person name="Gilbert J.A."/>
            <person name="Bergelson J."/>
        </authorList>
    </citation>
    <scope>NUCLEOTIDE SEQUENCE [LARGE SCALE GENOMIC DNA]</scope>
    <source>
        <strain evidence="6 7">MEJ086</strain>
    </source>
</reference>
<evidence type="ECO:0000313" key="6">
    <source>
        <dbReference type="EMBL" id="KIQ00113.1"/>
    </source>
</evidence>
<dbReference type="RefSeq" id="WP_042554036.1">
    <property type="nucleotide sequence ID" value="NZ_JXQW01000029.1"/>
</dbReference>
<evidence type="ECO:0000259" key="5">
    <source>
        <dbReference type="Pfam" id="PF12740"/>
    </source>
</evidence>
<keyword evidence="1 6" id="KW-0378">Hydrolase</keyword>
<dbReference type="Pfam" id="PF12740">
    <property type="entry name" value="PETase"/>
    <property type="match status" value="1"/>
</dbReference>
<dbReference type="InterPro" id="IPR041127">
    <property type="entry name" value="PET_hydrolase/cutinase-like"/>
</dbReference>
<dbReference type="SUPFAM" id="SSF53474">
    <property type="entry name" value="alpha/beta-Hydrolases"/>
    <property type="match status" value="1"/>
</dbReference>
<keyword evidence="2" id="KW-0442">Lipid degradation</keyword>
<organism evidence="6 7">
    <name type="scientific">Pseudomonas fulva</name>
    <dbReference type="NCBI Taxonomy" id="47880"/>
    <lineage>
        <taxon>Bacteria</taxon>
        <taxon>Pseudomonadati</taxon>
        <taxon>Pseudomonadota</taxon>
        <taxon>Gammaproteobacteria</taxon>
        <taxon>Pseudomonadales</taxon>
        <taxon>Pseudomonadaceae</taxon>
        <taxon>Pseudomonas</taxon>
    </lineage>
</organism>